<feature type="region of interest" description="Disordered" evidence="1">
    <location>
        <begin position="138"/>
        <end position="192"/>
    </location>
</feature>
<dbReference type="Proteomes" id="UP000720189">
    <property type="component" value="Unassembled WGS sequence"/>
</dbReference>
<feature type="region of interest" description="Disordered" evidence="1">
    <location>
        <begin position="440"/>
        <end position="521"/>
    </location>
</feature>
<accession>A0A9P9JPH9</accession>
<proteinExistence type="predicted"/>
<evidence type="ECO:0000313" key="4">
    <source>
        <dbReference type="Proteomes" id="UP000720189"/>
    </source>
</evidence>
<evidence type="ECO:0000259" key="2">
    <source>
        <dbReference type="Pfam" id="PF13391"/>
    </source>
</evidence>
<feature type="compositionally biased region" description="Basic and acidic residues" evidence="1">
    <location>
        <begin position="166"/>
        <end position="183"/>
    </location>
</feature>
<dbReference type="OrthoDB" id="5416097at2759"/>
<protein>
    <recommendedName>
        <fullName evidence="2">HNH nuclease domain-containing protein</fullName>
    </recommendedName>
</protein>
<evidence type="ECO:0000313" key="3">
    <source>
        <dbReference type="EMBL" id="KAH7210699.1"/>
    </source>
</evidence>
<feature type="compositionally biased region" description="Basic and acidic residues" evidence="1">
    <location>
        <begin position="464"/>
        <end position="474"/>
    </location>
</feature>
<organism evidence="3 4">
    <name type="scientific">Fusarium redolens</name>
    <dbReference type="NCBI Taxonomy" id="48865"/>
    <lineage>
        <taxon>Eukaryota</taxon>
        <taxon>Fungi</taxon>
        <taxon>Dikarya</taxon>
        <taxon>Ascomycota</taxon>
        <taxon>Pezizomycotina</taxon>
        <taxon>Sordariomycetes</taxon>
        <taxon>Hypocreomycetidae</taxon>
        <taxon>Hypocreales</taxon>
        <taxon>Nectriaceae</taxon>
        <taxon>Fusarium</taxon>
        <taxon>Fusarium redolens species complex</taxon>
    </lineage>
</organism>
<keyword evidence="4" id="KW-1185">Reference proteome</keyword>
<comment type="caution">
    <text evidence="3">The sequence shown here is derived from an EMBL/GenBank/DDBJ whole genome shotgun (WGS) entry which is preliminary data.</text>
</comment>
<dbReference type="AlphaFoldDB" id="A0A9P9JPH9"/>
<dbReference type="EMBL" id="JAGMUX010000032">
    <property type="protein sequence ID" value="KAH7210699.1"/>
    <property type="molecule type" value="Genomic_DNA"/>
</dbReference>
<gene>
    <name evidence="3" type="ORF">BKA55DRAFT_546778</name>
</gene>
<evidence type="ECO:0000256" key="1">
    <source>
        <dbReference type="SAM" id="MobiDB-lite"/>
    </source>
</evidence>
<feature type="compositionally biased region" description="Polar residues" evidence="1">
    <location>
        <begin position="475"/>
        <end position="499"/>
    </location>
</feature>
<dbReference type="GeneID" id="70220910"/>
<name>A0A9P9JPH9_FUSRE</name>
<dbReference type="RefSeq" id="XP_046041470.1">
    <property type="nucleotide sequence ID" value="XM_046190956.1"/>
</dbReference>
<feature type="compositionally biased region" description="Polar residues" evidence="1">
    <location>
        <begin position="448"/>
        <end position="462"/>
    </location>
</feature>
<sequence length="521" mass="58067">MGDPPLPPDKRARIHKLVDDFFDQEQTADQQNRAIMIKKTLSADVVFLSPKPILPADDIAERHAHAKDIQKKLQSREPGFSLTAIQVAVILTVPLSQLRPNGNLSATTQSLALLKKTLNELVRLSHHYLNRYTDAQFKEDSTNNSTQPPSKKSASVSSKRGSNKRPYTEDEKDGNYKPDDKPRGSATKKAVQKRDGNACVFLRTSNPEVAHIIPVSWNLTDPQIRKTDSLLFAMQTLMAEKNREEDWASTNSRLLADATNPGSSDHPWNAICMNHQLHFWFDRGLIGLKFLGNQPITDDPPMSQVDIQFNWMMRDDRKRARDMHIGGENDSFMDMVTTVRTFQDKNNPAPQLPSQDGIVAALHAKNGVPLVSGRCIKMEVPTGDVSKLQTVLDLQWACVKIATMAGSAGWPEFPPDPDEEGDAAPTAVREWVLEQSVLAMQQPDIPPLQTTTNRPPRGSSPSKTRHDDQARHSSDGSPTKLSLRVQTRDSSPSKVSRTEQSQGQQQQPQARGSENVRPHDM</sequence>
<feature type="compositionally biased region" description="Low complexity" evidence="1">
    <location>
        <begin position="150"/>
        <end position="160"/>
    </location>
</feature>
<dbReference type="InterPro" id="IPR003615">
    <property type="entry name" value="HNH_nuc"/>
</dbReference>
<reference evidence="3" key="1">
    <citation type="journal article" date="2021" name="Nat. Commun.">
        <title>Genetic determinants of endophytism in the Arabidopsis root mycobiome.</title>
        <authorList>
            <person name="Mesny F."/>
            <person name="Miyauchi S."/>
            <person name="Thiergart T."/>
            <person name="Pickel B."/>
            <person name="Atanasova L."/>
            <person name="Karlsson M."/>
            <person name="Huettel B."/>
            <person name="Barry K.W."/>
            <person name="Haridas S."/>
            <person name="Chen C."/>
            <person name="Bauer D."/>
            <person name="Andreopoulos W."/>
            <person name="Pangilinan J."/>
            <person name="LaButti K."/>
            <person name="Riley R."/>
            <person name="Lipzen A."/>
            <person name="Clum A."/>
            <person name="Drula E."/>
            <person name="Henrissat B."/>
            <person name="Kohler A."/>
            <person name="Grigoriev I.V."/>
            <person name="Martin F.M."/>
            <person name="Hacquard S."/>
        </authorList>
    </citation>
    <scope>NUCLEOTIDE SEQUENCE</scope>
    <source>
        <strain evidence="3">MPI-CAGE-AT-0023</strain>
    </source>
</reference>
<feature type="compositionally biased region" description="Low complexity" evidence="1">
    <location>
        <begin position="500"/>
        <end position="509"/>
    </location>
</feature>
<feature type="domain" description="HNH nuclease" evidence="2">
    <location>
        <begin position="199"/>
        <end position="288"/>
    </location>
</feature>
<dbReference type="Pfam" id="PF13391">
    <property type="entry name" value="HNH_2"/>
    <property type="match status" value="1"/>
</dbReference>